<dbReference type="Proteomes" id="UP001175226">
    <property type="component" value="Unassembled WGS sequence"/>
</dbReference>
<evidence type="ECO:0000259" key="1">
    <source>
        <dbReference type="Pfam" id="PF00583"/>
    </source>
</evidence>
<dbReference type="EMBL" id="JAUEPT010000112">
    <property type="protein sequence ID" value="KAK0431540.1"/>
    <property type="molecule type" value="Genomic_DNA"/>
</dbReference>
<dbReference type="InterPro" id="IPR000182">
    <property type="entry name" value="GNAT_dom"/>
</dbReference>
<dbReference type="AlphaFoldDB" id="A0AA39MFF7"/>
<accession>A0AA39MFF7</accession>
<sequence length="257" mass="27970">MTKEAIPPGPQCFILSEIFPPCSDLHFSIVKGVDVTDSHKSVDVSPPQNKNKKHRIVIYIHHYNSPPSGALRALCLSDPVHTTLALCTLNDGSLVGHAFATQWSYDNGLVSWITQLVVHSNHRRRGIATMLLRMLRNGSGSSAFGLVSSHPAACIALSAIGDRHWVNNIDLDFIRHNAPGMLSATTVDYLKDAQLRGSLFEEQPVAGTVSSIDTKFYVDRGEPLAALKAHIASSGSWPLGELLEGHEFLIVVKVSSF</sequence>
<reference evidence="2" key="1">
    <citation type="submission" date="2023-06" db="EMBL/GenBank/DDBJ databases">
        <authorList>
            <consortium name="Lawrence Berkeley National Laboratory"/>
            <person name="Ahrendt S."/>
            <person name="Sahu N."/>
            <person name="Indic B."/>
            <person name="Wong-Bajracharya J."/>
            <person name="Merenyi Z."/>
            <person name="Ke H.-M."/>
            <person name="Monk M."/>
            <person name="Kocsube S."/>
            <person name="Drula E."/>
            <person name="Lipzen A."/>
            <person name="Balint B."/>
            <person name="Henrissat B."/>
            <person name="Andreopoulos B."/>
            <person name="Martin F.M."/>
            <person name="Harder C.B."/>
            <person name="Rigling D."/>
            <person name="Ford K.L."/>
            <person name="Foster G.D."/>
            <person name="Pangilinan J."/>
            <person name="Papanicolaou A."/>
            <person name="Barry K."/>
            <person name="LaButti K."/>
            <person name="Viragh M."/>
            <person name="Koriabine M."/>
            <person name="Yan M."/>
            <person name="Riley R."/>
            <person name="Champramary S."/>
            <person name="Plett K.L."/>
            <person name="Tsai I.J."/>
            <person name="Slot J."/>
            <person name="Sipos G."/>
            <person name="Plett J."/>
            <person name="Nagy L.G."/>
            <person name="Grigoriev I.V."/>
        </authorList>
    </citation>
    <scope>NUCLEOTIDE SEQUENCE</scope>
    <source>
        <strain evidence="2">FPL87.14</strain>
    </source>
</reference>
<dbReference type="GO" id="GO:0016747">
    <property type="term" value="F:acyltransferase activity, transferring groups other than amino-acyl groups"/>
    <property type="evidence" value="ECO:0007669"/>
    <property type="project" value="InterPro"/>
</dbReference>
<protein>
    <recommendedName>
        <fullName evidence="1">N-acetyltransferase domain-containing protein</fullName>
    </recommendedName>
</protein>
<dbReference type="SUPFAM" id="SSF55729">
    <property type="entry name" value="Acyl-CoA N-acyltransferases (Nat)"/>
    <property type="match status" value="1"/>
</dbReference>
<evidence type="ECO:0000313" key="3">
    <source>
        <dbReference type="Proteomes" id="UP001175226"/>
    </source>
</evidence>
<organism evidence="2 3">
    <name type="scientific">Armillaria borealis</name>
    <dbReference type="NCBI Taxonomy" id="47425"/>
    <lineage>
        <taxon>Eukaryota</taxon>
        <taxon>Fungi</taxon>
        <taxon>Dikarya</taxon>
        <taxon>Basidiomycota</taxon>
        <taxon>Agaricomycotina</taxon>
        <taxon>Agaricomycetes</taxon>
        <taxon>Agaricomycetidae</taxon>
        <taxon>Agaricales</taxon>
        <taxon>Marasmiineae</taxon>
        <taxon>Physalacriaceae</taxon>
        <taxon>Armillaria</taxon>
    </lineage>
</organism>
<dbReference type="Gene3D" id="3.40.630.30">
    <property type="match status" value="1"/>
</dbReference>
<evidence type="ECO:0000313" key="2">
    <source>
        <dbReference type="EMBL" id="KAK0431540.1"/>
    </source>
</evidence>
<name>A0AA39MFF7_9AGAR</name>
<dbReference type="InterPro" id="IPR016181">
    <property type="entry name" value="Acyl_CoA_acyltransferase"/>
</dbReference>
<keyword evidence="3" id="KW-1185">Reference proteome</keyword>
<dbReference type="CDD" id="cd04301">
    <property type="entry name" value="NAT_SF"/>
    <property type="match status" value="1"/>
</dbReference>
<dbReference type="Pfam" id="PF00583">
    <property type="entry name" value="Acetyltransf_1"/>
    <property type="match status" value="1"/>
</dbReference>
<comment type="caution">
    <text evidence="2">The sequence shown here is derived from an EMBL/GenBank/DDBJ whole genome shotgun (WGS) entry which is preliminary data.</text>
</comment>
<proteinExistence type="predicted"/>
<gene>
    <name evidence="2" type="ORF">EV421DRAFT_1853415</name>
</gene>
<feature type="domain" description="N-acetyltransferase" evidence="1">
    <location>
        <begin position="77"/>
        <end position="135"/>
    </location>
</feature>